<reference evidence="1" key="1">
    <citation type="journal article" date="2021" name="Proc. Natl. Acad. Sci. U.S.A.">
        <title>A Catalog of Tens of Thousands of Viruses from Human Metagenomes Reveals Hidden Associations with Chronic Diseases.</title>
        <authorList>
            <person name="Tisza M.J."/>
            <person name="Buck C.B."/>
        </authorList>
    </citation>
    <scope>NUCLEOTIDE SEQUENCE</scope>
    <source>
        <strain evidence="1">CtOZu12</strain>
    </source>
</reference>
<name>A0A8D9PEF0_9VIRU</name>
<organism evidence="1">
    <name type="scientific">Bacteriophage sp</name>
    <dbReference type="NCBI Taxonomy" id="38018"/>
    <lineage>
        <taxon>Viruses</taxon>
    </lineage>
</organism>
<sequence length="34" mass="4051">MTFCFLKIPTLLVLDWFHLNLKTSLTLLRKILFA</sequence>
<protein>
    <submittedName>
        <fullName evidence="1">Uncharacterized protein</fullName>
    </submittedName>
</protein>
<accession>A0A8D9PEF0</accession>
<proteinExistence type="predicted"/>
<dbReference type="EMBL" id="BK029940">
    <property type="protein sequence ID" value="DAD55712.1"/>
    <property type="molecule type" value="Genomic_DNA"/>
</dbReference>
<evidence type="ECO:0000313" key="1">
    <source>
        <dbReference type="EMBL" id="DAD55712.1"/>
    </source>
</evidence>